<name>A0A6P1MBP9_9FIRM</name>
<dbReference type="SUPFAM" id="SSF51182">
    <property type="entry name" value="RmlC-like cupins"/>
    <property type="match status" value="1"/>
</dbReference>
<dbReference type="EMBL" id="CP047591">
    <property type="protein sequence ID" value="QHI72060.1"/>
    <property type="molecule type" value="Genomic_DNA"/>
</dbReference>
<proteinExistence type="predicted"/>
<dbReference type="Proteomes" id="UP000463883">
    <property type="component" value="Chromosome"/>
</dbReference>
<dbReference type="InterPro" id="IPR008894">
    <property type="entry name" value="QdtA_cupin_dom"/>
</dbReference>
<dbReference type="InterPro" id="IPR011051">
    <property type="entry name" value="RmlC_Cupin_sf"/>
</dbReference>
<dbReference type="Pfam" id="PF05523">
    <property type="entry name" value="FdtA"/>
    <property type="match status" value="1"/>
</dbReference>
<evidence type="ECO:0000259" key="1">
    <source>
        <dbReference type="Pfam" id="PF05523"/>
    </source>
</evidence>
<reference evidence="2 3" key="1">
    <citation type="submission" date="2020-01" db="EMBL/GenBank/DDBJ databases">
        <title>Genomic analysis of Aminipila sp. CBA3637.</title>
        <authorList>
            <person name="Kim Y.B."/>
            <person name="Roh S.W."/>
        </authorList>
    </citation>
    <scope>NUCLEOTIDE SEQUENCE [LARGE SCALE GENOMIC DNA]</scope>
    <source>
        <strain evidence="2 3">CBA3637</strain>
    </source>
</reference>
<protein>
    <submittedName>
        <fullName evidence="2">WxcM-like domain-containing protein</fullName>
    </submittedName>
</protein>
<dbReference type="Gene3D" id="2.60.120.10">
    <property type="entry name" value="Jelly Rolls"/>
    <property type="match status" value="1"/>
</dbReference>
<accession>A0A6P1MBP9</accession>
<dbReference type="RefSeq" id="WP_162361830.1">
    <property type="nucleotide sequence ID" value="NZ_CP047591.1"/>
</dbReference>
<dbReference type="AlphaFoldDB" id="A0A6P1MBP9"/>
<feature type="domain" description="Sugar 3,4-ketoisomerase QdtA cupin" evidence="1">
    <location>
        <begin position="4"/>
        <end position="131"/>
    </location>
</feature>
<dbReference type="CDD" id="cd20292">
    <property type="entry name" value="cupin_QdtA-like"/>
    <property type="match status" value="1"/>
</dbReference>
<dbReference type="KEGG" id="amic:Ami3637_06300"/>
<sequence>MVCNCKVINFSKMGSDMGFLVPVEAEKDIPFKIKRIYYISDVPNDVTRGFHSHRYLEQVLICVSGSVKILVNTPFEEEVVELNQSDKGLYIGHMVWREMFEFSEDAVLLVLASEYYSEDDYIRDYNDYKNEAVKYFER</sequence>
<dbReference type="InterPro" id="IPR014710">
    <property type="entry name" value="RmlC-like_jellyroll"/>
</dbReference>
<keyword evidence="3" id="KW-1185">Reference proteome</keyword>
<evidence type="ECO:0000313" key="3">
    <source>
        <dbReference type="Proteomes" id="UP000463883"/>
    </source>
</evidence>
<evidence type="ECO:0000313" key="2">
    <source>
        <dbReference type="EMBL" id="QHI72060.1"/>
    </source>
</evidence>
<organism evidence="2 3">
    <name type="scientific">Aminipila terrae</name>
    <dbReference type="NCBI Taxonomy" id="2697030"/>
    <lineage>
        <taxon>Bacteria</taxon>
        <taxon>Bacillati</taxon>
        <taxon>Bacillota</taxon>
        <taxon>Clostridia</taxon>
        <taxon>Peptostreptococcales</taxon>
        <taxon>Anaerovoracaceae</taxon>
        <taxon>Aminipila</taxon>
    </lineage>
</organism>
<gene>
    <name evidence="2" type="ORF">Ami3637_06300</name>
</gene>